<accession>A0A0N0ZRA9</accession>
<dbReference type="InterPro" id="IPR002575">
    <property type="entry name" value="Aminoglycoside_PTrfase"/>
</dbReference>
<evidence type="ECO:0000259" key="1">
    <source>
        <dbReference type="Pfam" id="PF01636"/>
    </source>
</evidence>
<dbReference type="Pfam" id="PF01636">
    <property type="entry name" value="APH"/>
    <property type="match status" value="1"/>
</dbReference>
<keyword evidence="2" id="KW-0808">Transferase</keyword>
<dbReference type="GO" id="GO:0016740">
    <property type="term" value="F:transferase activity"/>
    <property type="evidence" value="ECO:0007669"/>
    <property type="project" value="UniProtKB-KW"/>
</dbReference>
<dbReference type="Gene3D" id="3.90.1200.10">
    <property type="match status" value="1"/>
</dbReference>
<dbReference type="Gene3D" id="3.30.200.20">
    <property type="entry name" value="Phosphorylase Kinase, domain 1"/>
    <property type="match status" value="1"/>
</dbReference>
<dbReference type="SUPFAM" id="SSF56112">
    <property type="entry name" value="Protein kinase-like (PK-like)"/>
    <property type="match status" value="1"/>
</dbReference>
<reference evidence="2 4" key="1">
    <citation type="submission" date="2015-09" db="EMBL/GenBank/DDBJ databases">
        <title>Draft genome sequence of Thermus scotoductus strain K1 isolated from a geothermal spring in Nagorno-Karabakh, Armenia.</title>
        <authorList>
            <person name="Saghatelyan A."/>
            <person name="Poghosyan L."/>
            <person name="Panosyan H."/>
            <person name="Birkeland N.-K."/>
        </authorList>
    </citation>
    <scope>NUCLEOTIDE SEQUENCE [LARGE SCALE GENOMIC DNA]</scope>
    <source>
        <strain evidence="2 4">K1</strain>
    </source>
</reference>
<dbReference type="PATRIC" id="fig|37636.3.peg.2622"/>
<dbReference type="RefSeq" id="WP_054391832.1">
    <property type="nucleotide sequence ID" value="NZ_PELN01000171.1"/>
</dbReference>
<dbReference type="Proteomes" id="UP000286910">
    <property type="component" value="Unassembled WGS sequence"/>
</dbReference>
<dbReference type="AlphaFoldDB" id="A0A0N0ZRA9"/>
<dbReference type="PANTHER" id="PTHR21310">
    <property type="entry name" value="AMINOGLYCOSIDE PHOSPHOTRANSFERASE-RELATED-RELATED"/>
    <property type="match status" value="1"/>
</dbReference>
<dbReference type="CDD" id="cd05154">
    <property type="entry name" value="ACAD10_11_N-like"/>
    <property type="match status" value="1"/>
</dbReference>
<dbReference type="EMBL" id="PELR01000405">
    <property type="protein sequence ID" value="RTH00069.1"/>
    <property type="molecule type" value="Genomic_DNA"/>
</dbReference>
<gene>
    <name evidence="2" type="ORF">AN926_04365</name>
    <name evidence="3" type="ORF">CSW45_14105</name>
</gene>
<feature type="domain" description="Aminoglycoside phosphotransferase" evidence="1">
    <location>
        <begin position="26"/>
        <end position="254"/>
    </location>
</feature>
<dbReference type="InterPro" id="IPR041726">
    <property type="entry name" value="ACAD10_11_N"/>
</dbReference>
<evidence type="ECO:0000313" key="5">
    <source>
        <dbReference type="Proteomes" id="UP000286910"/>
    </source>
</evidence>
<organism evidence="2 4">
    <name type="scientific">Thermus scotoductus</name>
    <dbReference type="NCBI Taxonomy" id="37636"/>
    <lineage>
        <taxon>Bacteria</taxon>
        <taxon>Thermotogati</taxon>
        <taxon>Deinococcota</taxon>
        <taxon>Deinococci</taxon>
        <taxon>Thermales</taxon>
        <taxon>Thermaceae</taxon>
        <taxon>Thermus</taxon>
    </lineage>
</organism>
<dbReference type="Proteomes" id="UP000053099">
    <property type="component" value="Unassembled WGS sequence"/>
</dbReference>
<evidence type="ECO:0000313" key="2">
    <source>
        <dbReference type="EMBL" id="KPD32360.1"/>
    </source>
</evidence>
<reference evidence="3 5" key="2">
    <citation type="journal article" date="2019" name="Extremophiles">
        <title>Biogeography of thermophiles and predominance of Thermus scotoductus in domestic water heaters.</title>
        <authorList>
            <person name="Wilpiszeski R.L."/>
            <person name="Zhang Z."/>
            <person name="House C.H."/>
        </authorList>
    </citation>
    <scope>NUCLEOTIDE SEQUENCE [LARGE SCALE GENOMIC DNA]</scope>
    <source>
        <strain evidence="3 5">32_S32</strain>
    </source>
</reference>
<evidence type="ECO:0000313" key="3">
    <source>
        <dbReference type="EMBL" id="RTH00069.1"/>
    </source>
</evidence>
<evidence type="ECO:0000313" key="4">
    <source>
        <dbReference type="Proteomes" id="UP000053099"/>
    </source>
</evidence>
<dbReference type="PANTHER" id="PTHR21310:SF57">
    <property type="entry name" value="BLR2944 PROTEIN"/>
    <property type="match status" value="1"/>
</dbReference>
<sequence>MREGVVQALPKALAELLGMPVEVEGVRLLPGGASKEAWAVDAETPQGALRLLVRRAAGGVIYSETLSLKEEHQVLEAAWRAGVRVPRPYGYLPDLAGREAFVMERLEGESIGRRVVTRPELAEARRLLPLEMAEELAKIHAIPREALPFLPGAQRPPAAPEVIARLYRELDALEEPHPAIELGLLWLRENLPPAHGIVVNHGDFRLGNLMVGPKGLVGVLDWEFAHLGDPAEDLAWPLVRAWRFGQDHLRLGGIGEVEPYLEAYNARTGRNIGLGELFYWEVMGNVKWAIGALTQARRHLRGEERSVELAVLGRLASEMEYEILHLIEKGGY</sequence>
<dbReference type="EMBL" id="LJJR01000008">
    <property type="protein sequence ID" value="KPD32360.1"/>
    <property type="molecule type" value="Genomic_DNA"/>
</dbReference>
<dbReference type="InterPro" id="IPR011009">
    <property type="entry name" value="Kinase-like_dom_sf"/>
</dbReference>
<dbReference type="InterPro" id="IPR051678">
    <property type="entry name" value="AGP_Transferase"/>
</dbReference>
<comment type="caution">
    <text evidence="2">The sequence shown here is derived from an EMBL/GenBank/DDBJ whole genome shotgun (WGS) entry which is preliminary data.</text>
</comment>
<proteinExistence type="predicted"/>
<name>A0A0N0ZRA9_THESC</name>
<protein>
    <submittedName>
        <fullName evidence="2 3">Phosphotransferase</fullName>
    </submittedName>
</protein>